<feature type="region of interest" description="Disordered" evidence="1">
    <location>
        <begin position="254"/>
        <end position="290"/>
    </location>
</feature>
<proteinExistence type="predicted"/>
<dbReference type="EMBL" id="JAAMPI010000078">
    <property type="protein sequence ID" value="KAF4636185.1"/>
    <property type="molecule type" value="Genomic_DNA"/>
</dbReference>
<evidence type="ECO:0000313" key="2">
    <source>
        <dbReference type="EMBL" id="KAF4636185.1"/>
    </source>
</evidence>
<dbReference type="Proteomes" id="UP000566819">
    <property type="component" value="Unassembled WGS sequence"/>
</dbReference>
<reference evidence="2 3" key="1">
    <citation type="submission" date="2020-03" db="EMBL/GenBank/DDBJ databases">
        <title>Draft Genome Sequence of Cudoniella acicularis.</title>
        <authorList>
            <person name="Buettner E."/>
            <person name="Kellner H."/>
        </authorList>
    </citation>
    <scope>NUCLEOTIDE SEQUENCE [LARGE SCALE GENOMIC DNA]</scope>
    <source>
        <strain evidence="2 3">DSM 108380</strain>
    </source>
</reference>
<evidence type="ECO:0000256" key="1">
    <source>
        <dbReference type="SAM" id="MobiDB-lite"/>
    </source>
</evidence>
<name>A0A8H4RUB6_9HELO</name>
<feature type="compositionally biased region" description="Basic and acidic residues" evidence="1">
    <location>
        <begin position="254"/>
        <end position="287"/>
    </location>
</feature>
<keyword evidence="3" id="KW-1185">Reference proteome</keyword>
<accession>A0A8H4RUB6</accession>
<organism evidence="2 3">
    <name type="scientific">Cudoniella acicularis</name>
    <dbReference type="NCBI Taxonomy" id="354080"/>
    <lineage>
        <taxon>Eukaryota</taxon>
        <taxon>Fungi</taxon>
        <taxon>Dikarya</taxon>
        <taxon>Ascomycota</taxon>
        <taxon>Pezizomycotina</taxon>
        <taxon>Leotiomycetes</taxon>
        <taxon>Helotiales</taxon>
        <taxon>Tricladiaceae</taxon>
        <taxon>Cudoniella</taxon>
    </lineage>
</organism>
<dbReference type="AlphaFoldDB" id="A0A8H4RUB6"/>
<comment type="caution">
    <text evidence="2">The sequence shown here is derived from an EMBL/GenBank/DDBJ whole genome shotgun (WGS) entry which is preliminary data.</text>
</comment>
<evidence type="ECO:0000313" key="3">
    <source>
        <dbReference type="Proteomes" id="UP000566819"/>
    </source>
</evidence>
<protein>
    <submittedName>
        <fullName evidence="2">Uncharacterized protein</fullName>
    </submittedName>
</protein>
<sequence>MAFSTRCPQKWTRVLLNKRVKVPKLLVAHYAVSELEIRFFRRGMGIRGRDEDEEEQEDHETMEEALKLFLEWLIFAYLPGGLLDELCSLRLVNRESKEWDDPGAELSSLNCSGYTSGVAINIPASELKAELIIFDTDADEGRVMRAGHLSDTAMHEFIHAIIGLHCTPEFCEEEEGKTCYGQGFQRIAKLLEKVIERDFGVVASLEREASMAEEIAWTDIDDKEIPVLAKKFGFNPKLLTYHVRDQQEKVEKQLKKEQEEREQKKKERRKEREVLKAKREAKRKQAGENEAMLVACMEGTLQCPIEHQFDPMEE</sequence>
<gene>
    <name evidence="2" type="ORF">G7Y89_g1905</name>
</gene>